<evidence type="ECO:0000259" key="4">
    <source>
        <dbReference type="Pfam" id="PF00496"/>
    </source>
</evidence>
<keyword evidence="6" id="KW-1185">Reference proteome</keyword>
<reference evidence="5 6" key="1">
    <citation type="journal article" date="2015" name="Int. J. Syst. Evol. Microbiol.">
        <title>Roseomonas oryzae sp. nov., isolated from paddy rhizosphere soil.</title>
        <authorList>
            <person name="Ramaprasad E.V."/>
            <person name="Sasikala Ch."/>
            <person name="Ramana Ch.V."/>
        </authorList>
    </citation>
    <scope>NUCLEOTIDE SEQUENCE [LARGE SCALE GENOMIC DNA]</scope>
    <source>
        <strain evidence="5 6">KCTC 42542</strain>
    </source>
</reference>
<dbReference type="Gene3D" id="3.40.190.10">
    <property type="entry name" value="Periplasmic binding protein-like II"/>
    <property type="match status" value="1"/>
</dbReference>
<dbReference type="EMBL" id="VUKA01000001">
    <property type="protein sequence ID" value="KAA2215327.1"/>
    <property type="molecule type" value="Genomic_DNA"/>
</dbReference>
<dbReference type="SUPFAM" id="SSF53850">
    <property type="entry name" value="Periplasmic binding protein-like II"/>
    <property type="match status" value="1"/>
</dbReference>
<evidence type="ECO:0000256" key="2">
    <source>
        <dbReference type="ARBA" id="ARBA00005695"/>
    </source>
</evidence>
<dbReference type="GO" id="GO:0030288">
    <property type="term" value="C:outer membrane-bounded periplasmic space"/>
    <property type="evidence" value="ECO:0007669"/>
    <property type="project" value="UniProtKB-ARBA"/>
</dbReference>
<dbReference type="PIRSF" id="PIRSF002741">
    <property type="entry name" value="MppA"/>
    <property type="match status" value="1"/>
</dbReference>
<dbReference type="Gene3D" id="3.10.105.10">
    <property type="entry name" value="Dipeptide-binding Protein, Domain 3"/>
    <property type="match status" value="1"/>
</dbReference>
<protein>
    <submittedName>
        <fullName evidence="5">ABC transporter substrate-binding protein</fullName>
    </submittedName>
</protein>
<dbReference type="GO" id="GO:0043190">
    <property type="term" value="C:ATP-binding cassette (ABC) transporter complex"/>
    <property type="evidence" value="ECO:0007669"/>
    <property type="project" value="InterPro"/>
</dbReference>
<evidence type="ECO:0000313" key="6">
    <source>
        <dbReference type="Proteomes" id="UP000322110"/>
    </source>
</evidence>
<evidence type="ECO:0000313" key="5">
    <source>
        <dbReference type="EMBL" id="KAA2215327.1"/>
    </source>
</evidence>
<dbReference type="AlphaFoldDB" id="A0A5B2TLD8"/>
<accession>A0A5B2TLD8</accession>
<organism evidence="5 6">
    <name type="scientific">Teichococcus oryzae</name>
    <dbReference type="NCBI Taxonomy" id="1608942"/>
    <lineage>
        <taxon>Bacteria</taxon>
        <taxon>Pseudomonadati</taxon>
        <taxon>Pseudomonadota</taxon>
        <taxon>Alphaproteobacteria</taxon>
        <taxon>Acetobacterales</taxon>
        <taxon>Roseomonadaceae</taxon>
        <taxon>Roseomonas</taxon>
    </lineage>
</organism>
<dbReference type="PANTHER" id="PTHR30290">
    <property type="entry name" value="PERIPLASMIC BINDING COMPONENT OF ABC TRANSPORTER"/>
    <property type="match status" value="1"/>
</dbReference>
<evidence type="ECO:0000256" key="1">
    <source>
        <dbReference type="ARBA" id="ARBA00004418"/>
    </source>
</evidence>
<comment type="caution">
    <text evidence="5">The sequence shown here is derived from an EMBL/GenBank/DDBJ whole genome shotgun (WGS) entry which is preliminary data.</text>
</comment>
<dbReference type="GO" id="GO:1904680">
    <property type="term" value="F:peptide transmembrane transporter activity"/>
    <property type="evidence" value="ECO:0007669"/>
    <property type="project" value="TreeGrafter"/>
</dbReference>
<dbReference type="InterPro" id="IPR030678">
    <property type="entry name" value="Peptide/Ni-bd"/>
</dbReference>
<dbReference type="PANTHER" id="PTHR30290:SF38">
    <property type="entry name" value="D,D-DIPEPTIDE-BINDING PERIPLASMIC PROTEIN DDPA-RELATED"/>
    <property type="match status" value="1"/>
</dbReference>
<dbReference type="GO" id="GO:0015833">
    <property type="term" value="P:peptide transport"/>
    <property type="evidence" value="ECO:0007669"/>
    <property type="project" value="TreeGrafter"/>
</dbReference>
<dbReference type="Pfam" id="PF00496">
    <property type="entry name" value="SBP_bac_5"/>
    <property type="match status" value="1"/>
</dbReference>
<evidence type="ECO:0000256" key="3">
    <source>
        <dbReference type="ARBA" id="ARBA00022729"/>
    </source>
</evidence>
<dbReference type="InterPro" id="IPR000914">
    <property type="entry name" value="SBP_5_dom"/>
</dbReference>
<dbReference type="CDD" id="cd08502">
    <property type="entry name" value="PBP2_NikA_DppA_OppA_like_16"/>
    <property type="match status" value="1"/>
</dbReference>
<dbReference type="InterPro" id="IPR039424">
    <property type="entry name" value="SBP_5"/>
</dbReference>
<feature type="domain" description="Solute-binding protein family 5" evidence="4">
    <location>
        <begin position="77"/>
        <end position="430"/>
    </location>
</feature>
<proteinExistence type="inferred from homology"/>
<dbReference type="OrthoDB" id="7233744at2"/>
<dbReference type="Proteomes" id="UP000322110">
    <property type="component" value="Unassembled WGS sequence"/>
</dbReference>
<comment type="subcellular location">
    <subcellularLocation>
        <location evidence="1">Periplasm</location>
    </subcellularLocation>
</comment>
<keyword evidence="3" id="KW-0732">Signal</keyword>
<sequence>MHRRSLLTLAAGTAGGVLSLPALGRPALAQGAARTLRFVPQANLANFDPIWGTQYVVRNAGMLVWDTLYGVDSKFEPRRQMVESEEVSSDGLVWTFKLRPGLKFHDNSPVLAKDVVASLNRWAVRDPMGQMIRAIQNELVAVDDATFRWSLKQPYSKMLLALAKTNSPCSFIMPERIAKTDPFTQITEFVGSGPFRFVRDEWIPGARAVFAKFDGYVSRDEKPDWMSGGKRVMVDRVEWVVMPDPATAAAALQNGEVDWWENPISDLVPVLKSNRNLNVDIADPLGNIGTFRMNHLHKPFNDRRARRAVLMAMSQEDYMRALVGDEADLYKLLPSFFTPGTPLYTEEGGDILKGKRDYDGAKRLLKEAGYAGEPITLVVAQDQAITKAFGDVSADLLKRIGMNVDFVATDWGTVGSRRASKAPPSQGGWHIFHSWHAGADCVNPASYTAMRTNGDQAWFGWPNNSAVEAARDKWFAAPDLAAERAAMAEMNRLAMEDAIWGPTGFFMSYQAWRKNVDGVVKAPIPFFWNVTKS</sequence>
<comment type="similarity">
    <text evidence="2">Belongs to the bacterial solute-binding protein 5 family.</text>
</comment>
<gene>
    <name evidence="5" type="ORF">F0Q34_04820</name>
</gene>
<name>A0A5B2TLD8_9PROT</name>